<feature type="non-terminal residue" evidence="5">
    <location>
        <position position="243"/>
    </location>
</feature>
<keyword evidence="2" id="KW-0813">Transport</keyword>
<reference evidence="6" key="1">
    <citation type="submission" date="2017-01" db="EMBL/GenBank/DDBJ databases">
        <title>Novel pathways for hydrocarbon cycling and metabolic interdependencies in hydrothermal sediment communities.</title>
        <authorList>
            <person name="Dombrowski N."/>
            <person name="Seitz K."/>
            <person name="Teske A."/>
            <person name="Baker B."/>
        </authorList>
    </citation>
    <scope>NUCLEOTIDE SEQUENCE [LARGE SCALE GENOMIC DNA]</scope>
</reference>
<keyword evidence="3" id="KW-0732">Signal</keyword>
<proteinExistence type="inferred from homology"/>
<feature type="domain" description="Solute-binding protein family 5" evidence="4">
    <location>
        <begin position="74"/>
        <end position="241"/>
    </location>
</feature>
<gene>
    <name evidence="5" type="ORF">BXT86_04010</name>
</gene>
<dbReference type="Pfam" id="PF00496">
    <property type="entry name" value="SBP_bac_5"/>
    <property type="match status" value="1"/>
</dbReference>
<dbReference type="EMBL" id="MUKB01000063">
    <property type="protein sequence ID" value="OPX17913.1"/>
    <property type="molecule type" value="Genomic_DNA"/>
</dbReference>
<comment type="similarity">
    <text evidence="1">Belongs to the bacterial solute-binding protein 5 family.</text>
</comment>
<sequence>MKKIIAISVVLLLFTTVCAKKEAKISGEPGGRLVIGTTDLITELSPLKPNVFGSNELLDLLFLRLHRIDPVTGKMVPELAASWEFSEDLSSVTYYLRKDIKWWNGKPVTADDIVFTYKKMKDPKTGYPNIASLRFIKNVEKINDYAVRFTFKKVYADLLTDSNIMPVPKEDYKRMGSNFGQKPVGNGPYKIKEFIPGSGVVLITNEEFYRGRPPLDEIYVRFYTNSDDMIADFTNGTLDLVLN</sequence>
<evidence type="ECO:0000313" key="5">
    <source>
        <dbReference type="EMBL" id="OPX17913.1"/>
    </source>
</evidence>
<dbReference type="PANTHER" id="PTHR30290">
    <property type="entry name" value="PERIPLASMIC BINDING COMPONENT OF ABC TRANSPORTER"/>
    <property type="match status" value="1"/>
</dbReference>
<dbReference type="Gene3D" id="3.40.190.10">
    <property type="entry name" value="Periplasmic binding protein-like II"/>
    <property type="match status" value="1"/>
</dbReference>
<organism evidence="5 6">
    <name type="scientific">candidate division WOR-3 bacterium 4484_100</name>
    <dbReference type="NCBI Taxonomy" id="1936077"/>
    <lineage>
        <taxon>Bacteria</taxon>
        <taxon>Bacteria division WOR-3</taxon>
    </lineage>
</organism>
<name>A0A1V4QEX1_UNCW3</name>
<dbReference type="PANTHER" id="PTHR30290:SF9">
    <property type="entry name" value="OLIGOPEPTIDE-BINDING PROTEIN APPA"/>
    <property type="match status" value="1"/>
</dbReference>
<dbReference type="AlphaFoldDB" id="A0A1V4QEX1"/>
<dbReference type="GO" id="GO:0015833">
    <property type="term" value="P:peptide transport"/>
    <property type="evidence" value="ECO:0007669"/>
    <property type="project" value="TreeGrafter"/>
</dbReference>
<dbReference type="Proteomes" id="UP000191663">
    <property type="component" value="Unassembled WGS sequence"/>
</dbReference>
<accession>A0A1V4QEX1</accession>
<evidence type="ECO:0000313" key="6">
    <source>
        <dbReference type="Proteomes" id="UP000191663"/>
    </source>
</evidence>
<dbReference type="PROSITE" id="PS01040">
    <property type="entry name" value="SBP_BACTERIAL_5"/>
    <property type="match status" value="1"/>
</dbReference>
<comment type="caution">
    <text evidence="5">The sequence shown here is derived from an EMBL/GenBank/DDBJ whole genome shotgun (WGS) entry which is preliminary data.</text>
</comment>
<dbReference type="SUPFAM" id="SSF53850">
    <property type="entry name" value="Periplasmic binding protein-like II"/>
    <property type="match status" value="1"/>
</dbReference>
<evidence type="ECO:0000256" key="3">
    <source>
        <dbReference type="ARBA" id="ARBA00022729"/>
    </source>
</evidence>
<dbReference type="InterPro" id="IPR023765">
    <property type="entry name" value="SBP_5_CS"/>
</dbReference>
<dbReference type="GO" id="GO:1904680">
    <property type="term" value="F:peptide transmembrane transporter activity"/>
    <property type="evidence" value="ECO:0007669"/>
    <property type="project" value="TreeGrafter"/>
</dbReference>
<dbReference type="InterPro" id="IPR000914">
    <property type="entry name" value="SBP_5_dom"/>
</dbReference>
<evidence type="ECO:0000256" key="1">
    <source>
        <dbReference type="ARBA" id="ARBA00005695"/>
    </source>
</evidence>
<dbReference type="InterPro" id="IPR039424">
    <property type="entry name" value="SBP_5"/>
</dbReference>
<evidence type="ECO:0000256" key="2">
    <source>
        <dbReference type="ARBA" id="ARBA00022448"/>
    </source>
</evidence>
<evidence type="ECO:0000259" key="4">
    <source>
        <dbReference type="Pfam" id="PF00496"/>
    </source>
</evidence>
<protein>
    <recommendedName>
        <fullName evidence="4">Solute-binding protein family 5 domain-containing protein</fullName>
    </recommendedName>
</protein>